<name>A0ABW4JHZ0_9BACL</name>
<keyword evidence="1" id="KW-0418">Kinase</keyword>
<keyword evidence="2" id="KW-1185">Reference proteome</keyword>
<sequence>MRLSPTESDMSYEARLARFAEVSTALALLSDERLRELVAEATIFGTGIGGTTALLRLEDISVFVKIIPLTDLEIQAEHVMSTANVFQLPTFCHYGIGSPGSGVWREVAAHAMTTNWVLAKRSDSFPLMYHWRVLSNHERRTPLHEELSDISRMVAFYDGSTAVRNRLEAIQQAANCVMLFCEYVPYHLHDWLTEQIACGEEAANTAFAMVEHSLRSSTAFMTANGLLHFDVHFRNVLTDGRRLYISDFGLVTSARFELSETEKEFFAQNRLHDGCYVVMELVNWLVSALTGAEERKARVDFIRRCADGYEPTTEMMASAAAIIKRYAPIAAVMNEFYGKLVWESRTTPFPVEEIQSVCATTGFDPVLSPKASALSESGI</sequence>
<comment type="caution">
    <text evidence="1">The sequence shown here is derived from an EMBL/GenBank/DDBJ whole genome shotgun (WGS) entry which is preliminary data.</text>
</comment>
<reference evidence="2" key="1">
    <citation type="journal article" date="2019" name="Int. J. Syst. Evol. Microbiol.">
        <title>The Global Catalogue of Microorganisms (GCM) 10K type strain sequencing project: providing services to taxonomists for standard genome sequencing and annotation.</title>
        <authorList>
            <consortium name="The Broad Institute Genomics Platform"/>
            <consortium name="The Broad Institute Genome Sequencing Center for Infectious Disease"/>
            <person name="Wu L."/>
            <person name="Ma J."/>
        </authorList>
    </citation>
    <scope>NUCLEOTIDE SEQUENCE [LARGE SCALE GENOMIC DNA]</scope>
    <source>
        <strain evidence="2">CGMCC 1.12286</strain>
    </source>
</reference>
<dbReference type="RefSeq" id="WP_377943812.1">
    <property type="nucleotide sequence ID" value="NZ_JBHUCX010000035.1"/>
</dbReference>
<dbReference type="Proteomes" id="UP001597079">
    <property type="component" value="Unassembled WGS sequence"/>
</dbReference>
<organism evidence="1 2">
    <name type="scientific">Alicyclobacillus fodiniaquatilis</name>
    <dbReference type="NCBI Taxonomy" id="1661150"/>
    <lineage>
        <taxon>Bacteria</taxon>
        <taxon>Bacillati</taxon>
        <taxon>Bacillota</taxon>
        <taxon>Bacilli</taxon>
        <taxon>Bacillales</taxon>
        <taxon>Alicyclobacillaceae</taxon>
        <taxon>Alicyclobacillus</taxon>
    </lineage>
</organism>
<dbReference type="GO" id="GO:0016301">
    <property type="term" value="F:kinase activity"/>
    <property type="evidence" value="ECO:0007669"/>
    <property type="project" value="UniProtKB-KW"/>
</dbReference>
<proteinExistence type="predicted"/>
<keyword evidence="1" id="KW-0808">Transferase</keyword>
<protein>
    <submittedName>
        <fullName evidence="1">Protein kinase family protein</fullName>
    </submittedName>
</protein>
<evidence type="ECO:0000313" key="1">
    <source>
        <dbReference type="EMBL" id="MFD1675931.1"/>
    </source>
</evidence>
<accession>A0ABW4JHZ0</accession>
<gene>
    <name evidence="1" type="ORF">ACFSB2_14600</name>
</gene>
<dbReference type="Gene3D" id="1.10.510.10">
    <property type="entry name" value="Transferase(Phosphotransferase) domain 1"/>
    <property type="match status" value="1"/>
</dbReference>
<dbReference type="InterPro" id="IPR011009">
    <property type="entry name" value="Kinase-like_dom_sf"/>
</dbReference>
<evidence type="ECO:0000313" key="2">
    <source>
        <dbReference type="Proteomes" id="UP001597079"/>
    </source>
</evidence>
<dbReference type="SUPFAM" id="SSF56112">
    <property type="entry name" value="Protein kinase-like (PK-like)"/>
    <property type="match status" value="2"/>
</dbReference>
<dbReference type="EMBL" id="JBHUCX010000035">
    <property type="protein sequence ID" value="MFD1675931.1"/>
    <property type="molecule type" value="Genomic_DNA"/>
</dbReference>